<proteinExistence type="predicted"/>
<evidence type="ECO:0000313" key="2">
    <source>
        <dbReference type="EMBL" id="KAK2031485.1"/>
    </source>
</evidence>
<evidence type="ECO:0000256" key="1">
    <source>
        <dbReference type="SAM" id="MobiDB-lite"/>
    </source>
</evidence>
<keyword evidence="3" id="KW-1185">Reference proteome</keyword>
<feature type="compositionally biased region" description="Basic and acidic residues" evidence="1">
    <location>
        <begin position="168"/>
        <end position="197"/>
    </location>
</feature>
<organism evidence="2 3">
    <name type="scientific">Colletotrichum zoysiae</name>
    <dbReference type="NCBI Taxonomy" id="1216348"/>
    <lineage>
        <taxon>Eukaryota</taxon>
        <taxon>Fungi</taxon>
        <taxon>Dikarya</taxon>
        <taxon>Ascomycota</taxon>
        <taxon>Pezizomycotina</taxon>
        <taxon>Sordariomycetes</taxon>
        <taxon>Hypocreomycetidae</taxon>
        <taxon>Glomerellales</taxon>
        <taxon>Glomerellaceae</taxon>
        <taxon>Colletotrichum</taxon>
        <taxon>Colletotrichum graminicola species complex</taxon>
    </lineage>
</organism>
<feature type="region of interest" description="Disordered" evidence="1">
    <location>
        <begin position="162"/>
        <end position="197"/>
    </location>
</feature>
<dbReference type="Proteomes" id="UP001232148">
    <property type="component" value="Unassembled WGS sequence"/>
</dbReference>
<gene>
    <name evidence="2" type="ORF">LX32DRAFT_276355</name>
</gene>
<accession>A0AAD9M753</accession>
<name>A0AAD9M753_9PEZI</name>
<dbReference type="EMBL" id="MU842840">
    <property type="protein sequence ID" value="KAK2031485.1"/>
    <property type="molecule type" value="Genomic_DNA"/>
</dbReference>
<protein>
    <submittedName>
        <fullName evidence="2">Uncharacterized protein</fullName>
    </submittedName>
</protein>
<dbReference type="AlphaFoldDB" id="A0AAD9M753"/>
<evidence type="ECO:0000313" key="3">
    <source>
        <dbReference type="Proteomes" id="UP001232148"/>
    </source>
</evidence>
<feature type="region of interest" description="Disordered" evidence="1">
    <location>
        <begin position="1"/>
        <end position="73"/>
    </location>
</feature>
<sequence length="197" mass="21526">MAYLSLMPKARSRVKHQGPMRRYHACRKARDQKTHSHQNMKSKASVTPNGHFRECSPFTPTKRGSTTRGDGGEAGLGGWDVRLSLSPHVLDTANRAKCPNLGLLGVDVCLVILRGGGGGGRTRPANYLSTRILLNSLMWLPRVVNFLGGGVGGAKNRHSKGTLCGRHLGLEEREHAEGRKGEEEESHDKRELPTCCP</sequence>
<reference evidence="2" key="1">
    <citation type="submission" date="2021-06" db="EMBL/GenBank/DDBJ databases">
        <title>Comparative genomics, transcriptomics and evolutionary studies reveal genomic signatures of adaptation to plant cell wall in hemibiotrophic fungi.</title>
        <authorList>
            <consortium name="DOE Joint Genome Institute"/>
            <person name="Baroncelli R."/>
            <person name="Diaz J.F."/>
            <person name="Benocci T."/>
            <person name="Peng M."/>
            <person name="Battaglia E."/>
            <person name="Haridas S."/>
            <person name="Andreopoulos W."/>
            <person name="Labutti K."/>
            <person name="Pangilinan J."/>
            <person name="Floch G.L."/>
            <person name="Makela M.R."/>
            <person name="Henrissat B."/>
            <person name="Grigoriev I.V."/>
            <person name="Crouch J.A."/>
            <person name="De Vries R.P."/>
            <person name="Sukno S.A."/>
            <person name="Thon M.R."/>
        </authorList>
    </citation>
    <scope>NUCLEOTIDE SEQUENCE</scope>
    <source>
        <strain evidence="2">MAFF235873</strain>
    </source>
</reference>
<comment type="caution">
    <text evidence="2">The sequence shown here is derived from an EMBL/GenBank/DDBJ whole genome shotgun (WGS) entry which is preliminary data.</text>
</comment>
<feature type="compositionally biased region" description="Polar residues" evidence="1">
    <location>
        <begin position="58"/>
        <end position="68"/>
    </location>
</feature>
<feature type="compositionally biased region" description="Basic residues" evidence="1">
    <location>
        <begin position="10"/>
        <end position="27"/>
    </location>
</feature>